<name>A0A0K2U1D6_LEPSM</name>
<evidence type="ECO:0000313" key="1">
    <source>
        <dbReference type="EMBL" id="CDW31875.1"/>
    </source>
</evidence>
<reference evidence="1" key="1">
    <citation type="submission" date="2014-05" db="EMBL/GenBank/DDBJ databases">
        <authorList>
            <person name="Chronopoulou M."/>
        </authorList>
    </citation>
    <scope>NUCLEOTIDE SEQUENCE</scope>
    <source>
        <tissue evidence="1">Whole organism</tissue>
    </source>
</reference>
<dbReference type="EMBL" id="HACA01014514">
    <property type="protein sequence ID" value="CDW31875.1"/>
    <property type="molecule type" value="Transcribed_RNA"/>
</dbReference>
<protein>
    <submittedName>
        <fullName evidence="1">Uncharacterized protein</fullName>
    </submittedName>
</protein>
<organism evidence="1">
    <name type="scientific">Lepeophtheirus salmonis</name>
    <name type="common">Salmon louse</name>
    <name type="synonym">Caligus salmonis</name>
    <dbReference type="NCBI Taxonomy" id="72036"/>
    <lineage>
        <taxon>Eukaryota</taxon>
        <taxon>Metazoa</taxon>
        <taxon>Ecdysozoa</taxon>
        <taxon>Arthropoda</taxon>
        <taxon>Crustacea</taxon>
        <taxon>Multicrustacea</taxon>
        <taxon>Hexanauplia</taxon>
        <taxon>Copepoda</taxon>
        <taxon>Siphonostomatoida</taxon>
        <taxon>Caligidae</taxon>
        <taxon>Lepeophtheirus</taxon>
    </lineage>
</organism>
<dbReference type="AlphaFoldDB" id="A0A0K2U1D6"/>
<accession>A0A0K2U1D6</accession>
<sequence>MVPEDLVLDVCVGFLVGIEEVGWYLANVGCHVAEDHALRWMFGSEGSLDLSF</sequence>
<proteinExistence type="predicted"/>